<accession>A0ABN3NRU4</accession>
<gene>
    <name evidence="4" type="ORF">GCM10010423_30680</name>
</gene>
<dbReference type="GO" id="GO:0016787">
    <property type="term" value="F:hydrolase activity"/>
    <property type="evidence" value="ECO:0007669"/>
    <property type="project" value="UniProtKB-KW"/>
</dbReference>
<name>A0ABN3NRU4_9ACTN</name>
<evidence type="ECO:0000259" key="3">
    <source>
        <dbReference type="Pfam" id="PF00561"/>
    </source>
</evidence>
<protein>
    <submittedName>
        <fullName evidence="4">Alpha/beta hydrolase</fullName>
    </submittedName>
</protein>
<dbReference type="PRINTS" id="PR00412">
    <property type="entry name" value="EPOXHYDRLASE"/>
</dbReference>
<dbReference type="PANTHER" id="PTHR43329">
    <property type="entry name" value="EPOXIDE HYDROLASE"/>
    <property type="match status" value="1"/>
</dbReference>
<keyword evidence="1 4" id="KW-0378">Hydrolase</keyword>
<evidence type="ECO:0000256" key="1">
    <source>
        <dbReference type="ARBA" id="ARBA00022801"/>
    </source>
</evidence>
<dbReference type="EMBL" id="BAAATM010000009">
    <property type="protein sequence ID" value="GAA2532846.1"/>
    <property type="molecule type" value="Genomic_DNA"/>
</dbReference>
<dbReference type="InterPro" id="IPR029058">
    <property type="entry name" value="AB_hydrolase_fold"/>
</dbReference>
<keyword evidence="5" id="KW-1185">Reference proteome</keyword>
<feature type="region of interest" description="Disordered" evidence="2">
    <location>
        <begin position="1"/>
        <end position="22"/>
    </location>
</feature>
<dbReference type="InterPro" id="IPR000073">
    <property type="entry name" value="AB_hydrolase_1"/>
</dbReference>
<reference evidence="4 5" key="1">
    <citation type="journal article" date="2019" name="Int. J. Syst. Evol. Microbiol.">
        <title>The Global Catalogue of Microorganisms (GCM) 10K type strain sequencing project: providing services to taxonomists for standard genome sequencing and annotation.</title>
        <authorList>
            <consortium name="The Broad Institute Genomics Platform"/>
            <consortium name="The Broad Institute Genome Sequencing Center for Infectious Disease"/>
            <person name="Wu L."/>
            <person name="Ma J."/>
        </authorList>
    </citation>
    <scope>NUCLEOTIDE SEQUENCE [LARGE SCALE GENOMIC DNA]</scope>
    <source>
        <strain evidence="4 5">JCM 6924</strain>
    </source>
</reference>
<evidence type="ECO:0000313" key="5">
    <source>
        <dbReference type="Proteomes" id="UP001501095"/>
    </source>
</evidence>
<evidence type="ECO:0000256" key="2">
    <source>
        <dbReference type="SAM" id="MobiDB-lite"/>
    </source>
</evidence>
<evidence type="ECO:0000313" key="4">
    <source>
        <dbReference type="EMBL" id="GAA2532846.1"/>
    </source>
</evidence>
<dbReference type="Pfam" id="PF00561">
    <property type="entry name" value="Abhydrolase_1"/>
    <property type="match status" value="1"/>
</dbReference>
<dbReference type="InterPro" id="IPR000639">
    <property type="entry name" value="Epox_hydrolase-like"/>
</dbReference>
<organism evidence="4 5">
    <name type="scientific">Streptomyces levis</name>
    <dbReference type="NCBI Taxonomy" id="285566"/>
    <lineage>
        <taxon>Bacteria</taxon>
        <taxon>Bacillati</taxon>
        <taxon>Actinomycetota</taxon>
        <taxon>Actinomycetes</taxon>
        <taxon>Kitasatosporales</taxon>
        <taxon>Streptomycetaceae</taxon>
        <taxon>Streptomyces</taxon>
    </lineage>
</organism>
<dbReference type="Proteomes" id="UP001501095">
    <property type="component" value="Unassembled WGS sequence"/>
</dbReference>
<dbReference type="Gene3D" id="3.40.50.1820">
    <property type="entry name" value="alpha/beta hydrolase"/>
    <property type="match status" value="1"/>
</dbReference>
<dbReference type="RefSeq" id="WP_344537053.1">
    <property type="nucleotide sequence ID" value="NZ_BAAATM010000009.1"/>
</dbReference>
<feature type="domain" description="AB hydrolase-1" evidence="3">
    <location>
        <begin position="40"/>
        <end position="146"/>
    </location>
</feature>
<dbReference type="SUPFAM" id="SSF53474">
    <property type="entry name" value="alpha/beta-Hydrolases"/>
    <property type="match status" value="1"/>
</dbReference>
<sequence length="306" mass="33983">MTRTEKGAAEPEQHTGTTPRHRMVSASGLRWHVIEAGSGPTVVLVAGFPQNVHAWRHVIPLLAQDWHVVAVDLPGQGDSEKPLDGYDTWTTAERLHGLLAELGHERYLLVGHDIGSWVSYPFAHRYPDSLTGVVFIDGNIAGLSLPETVPVGPDGWRSWHFLFNAIPDLPEALVSGRERILIEWFFSKKTASWRETFTHEDIAEYERTLAAPGGLRGSLGYYRAVNENAERNKELRKSLIQVPMLAIGGEFGSAPALYDDMRSLGADVSGATVRDTGHYIPEEKPHELVGQINLFAERLPRDVDTR</sequence>
<comment type="caution">
    <text evidence="4">The sequence shown here is derived from an EMBL/GenBank/DDBJ whole genome shotgun (WGS) entry which is preliminary data.</text>
</comment>
<feature type="compositionally biased region" description="Basic and acidic residues" evidence="2">
    <location>
        <begin position="1"/>
        <end position="13"/>
    </location>
</feature>
<proteinExistence type="predicted"/>